<dbReference type="EMBL" id="AP019781">
    <property type="protein sequence ID" value="BBL67100.1"/>
    <property type="molecule type" value="Genomic_DNA"/>
</dbReference>
<dbReference type="GeneID" id="66129780"/>
<name>A0ABN5XJA7_9EURY</name>
<protein>
    <submittedName>
        <fullName evidence="2">Uncharacterized protein</fullName>
    </submittedName>
</protein>
<gene>
    <name evidence="2" type="ORF">MchiMG62_02810</name>
</gene>
<accession>A0ABN5XJA7</accession>
<dbReference type="Proteomes" id="UP000824969">
    <property type="component" value="Chromosome"/>
</dbReference>
<sequence>MEDGKKPGNRLRTAGLVAACGLIGIVAVALGFMLADALIIYAMEGSGGQPMLYVMEQAEPGENVVVPLTERDFADHPALDAVIRGDERNPSAWEWGMSDRRFIGGTNVSYAESKALQDTYGPDRETWVYPHLEYEGAYYLVVTTWPCRGVLAGWRVRSGRSQRVR</sequence>
<keyword evidence="1" id="KW-0472">Membrane</keyword>
<keyword evidence="1" id="KW-0812">Transmembrane</keyword>
<proteinExistence type="predicted"/>
<feature type="transmembrane region" description="Helical" evidence="1">
    <location>
        <begin position="16"/>
        <end position="43"/>
    </location>
</feature>
<evidence type="ECO:0000256" key="1">
    <source>
        <dbReference type="SAM" id="Phobius"/>
    </source>
</evidence>
<keyword evidence="3" id="KW-1185">Reference proteome</keyword>
<dbReference type="RefSeq" id="WP_221057577.1">
    <property type="nucleotide sequence ID" value="NZ_AP019781.1"/>
</dbReference>
<evidence type="ECO:0000313" key="3">
    <source>
        <dbReference type="Proteomes" id="UP000824969"/>
    </source>
</evidence>
<evidence type="ECO:0000313" key="2">
    <source>
        <dbReference type="EMBL" id="BBL67100.1"/>
    </source>
</evidence>
<keyword evidence="1" id="KW-1133">Transmembrane helix</keyword>
<organism evidence="2 3">
    <name type="scientific">Methanoculleus chikugoensis</name>
    <dbReference type="NCBI Taxonomy" id="118126"/>
    <lineage>
        <taxon>Archaea</taxon>
        <taxon>Methanobacteriati</taxon>
        <taxon>Methanobacteriota</taxon>
        <taxon>Stenosarchaea group</taxon>
        <taxon>Methanomicrobia</taxon>
        <taxon>Methanomicrobiales</taxon>
        <taxon>Methanomicrobiaceae</taxon>
        <taxon>Methanoculleus</taxon>
    </lineage>
</organism>
<reference evidence="2 3" key="1">
    <citation type="submission" date="2019-06" db="EMBL/GenBank/DDBJ databases">
        <title>Complete genome sequence of Methanoculleus chikugoensis strain MG62.</title>
        <authorList>
            <person name="Asakawa S."/>
            <person name="Dianou D."/>
        </authorList>
    </citation>
    <scope>NUCLEOTIDE SEQUENCE [LARGE SCALE GENOMIC DNA]</scope>
    <source>
        <strain evidence="2 3">MG62</strain>
    </source>
</reference>